<dbReference type="GO" id="GO:0000155">
    <property type="term" value="F:phosphorelay sensor kinase activity"/>
    <property type="evidence" value="ECO:0007669"/>
    <property type="project" value="InterPro"/>
</dbReference>
<evidence type="ECO:0000256" key="10">
    <source>
        <dbReference type="ARBA" id="ARBA00022840"/>
    </source>
</evidence>
<evidence type="ECO:0000259" key="15">
    <source>
        <dbReference type="PROSITE" id="PS50109"/>
    </source>
</evidence>
<keyword evidence="7 14" id="KW-0812">Transmembrane</keyword>
<gene>
    <name evidence="16" type="primary">senX3</name>
    <name evidence="16" type="ORF">ERYAMS2_00060</name>
    <name evidence="17" type="ORF">ERYAMS_01618</name>
</gene>
<dbReference type="CDD" id="cd00075">
    <property type="entry name" value="HATPase"/>
    <property type="match status" value="1"/>
</dbReference>
<evidence type="ECO:0000256" key="9">
    <source>
        <dbReference type="ARBA" id="ARBA00022777"/>
    </source>
</evidence>
<evidence type="ECO:0000256" key="3">
    <source>
        <dbReference type="ARBA" id="ARBA00012438"/>
    </source>
</evidence>
<keyword evidence="11 14" id="KW-1133">Transmembrane helix</keyword>
<name>A0AAU9VFZ5_9FIRM</name>
<evidence type="ECO:0000256" key="14">
    <source>
        <dbReference type="SAM" id="Phobius"/>
    </source>
</evidence>
<comment type="subcellular location">
    <subcellularLocation>
        <location evidence="2">Cell membrane</location>
        <topology evidence="2">Multi-pass membrane protein</topology>
    </subcellularLocation>
</comment>
<keyword evidence="8" id="KW-0547">Nucleotide-binding</keyword>
<dbReference type="EMBL" id="OW659477">
    <property type="protein sequence ID" value="CAH2760437.1"/>
    <property type="molecule type" value="Genomic_DNA"/>
</dbReference>
<dbReference type="PANTHER" id="PTHR45528">
    <property type="entry name" value="SENSOR HISTIDINE KINASE CPXA"/>
    <property type="match status" value="1"/>
</dbReference>
<dbReference type="Pfam" id="PF02518">
    <property type="entry name" value="HATPase_c"/>
    <property type="match status" value="1"/>
</dbReference>
<dbReference type="SUPFAM" id="SSF55874">
    <property type="entry name" value="ATPase domain of HSP90 chaperone/DNA topoisomerase II/histidine kinase"/>
    <property type="match status" value="1"/>
</dbReference>
<dbReference type="InterPro" id="IPR050398">
    <property type="entry name" value="HssS/ArlS-like"/>
</dbReference>
<dbReference type="InterPro" id="IPR036890">
    <property type="entry name" value="HATPase_C_sf"/>
</dbReference>
<evidence type="ECO:0000256" key="1">
    <source>
        <dbReference type="ARBA" id="ARBA00000085"/>
    </source>
</evidence>
<evidence type="ECO:0000313" key="17">
    <source>
        <dbReference type="EMBL" id="CAH2763728.1"/>
    </source>
</evidence>
<keyword evidence="18" id="KW-1185">Reference proteome</keyword>
<evidence type="ECO:0000256" key="4">
    <source>
        <dbReference type="ARBA" id="ARBA00022475"/>
    </source>
</evidence>
<feature type="transmembrane region" description="Helical" evidence="14">
    <location>
        <begin position="49"/>
        <end position="65"/>
    </location>
</feature>
<evidence type="ECO:0000313" key="18">
    <source>
        <dbReference type="Proteomes" id="UP001154095"/>
    </source>
</evidence>
<keyword evidence="9 16" id="KW-0418">Kinase</keyword>
<feature type="domain" description="Histidine kinase" evidence="15">
    <location>
        <begin position="132"/>
        <end position="331"/>
    </location>
</feature>
<proteinExistence type="predicted"/>
<evidence type="ECO:0000256" key="7">
    <source>
        <dbReference type="ARBA" id="ARBA00022692"/>
    </source>
</evidence>
<dbReference type="InterPro" id="IPR005467">
    <property type="entry name" value="His_kinase_dom"/>
</dbReference>
<keyword evidence="10" id="KW-0067">ATP-binding</keyword>
<reference evidence="16" key="1">
    <citation type="submission" date="2022-04" db="EMBL/GenBank/DDBJ databases">
        <authorList>
            <person name="Forde T."/>
        </authorList>
    </citation>
    <scope>NUCLEOTIDE SEQUENCE</scope>
    <source>
        <strain evidence="16">A18Y016a</strain>
        <strain evidence="17">A18Y020d</strain>
    </source>
</reference>
<keyword evidence="5" id="KW-0597">Phosphoprotein</keyword>
<dbReference type="PRINTS" id="PR00344">
    <property type="entry name" value="BCTRLSENSOR"/>
</dbReference>
<dbReference type="InterPro" id="IPR036097">
    <property type="entry name" value="HisK_dim/P_sf"/>
</dbReference>
<keyword evidence="6 16" id="KW-0808">Transferase</keyword>
<evidence type="ECO:0000256" key="11">
    <source>
        <dbReference type="ARBA" id="ARBA00022989"/>
    </source>
</evidence>
<dbReference type="SMART" id="SM00388">
    <property type="entry name" value="HisKA"/>
    <property type="match status" value="1"/>
</dbReference>
<sequence>MLLFVDKDTDTSMKILRDKKIAHLFAQSIILGVSVGFLCAYFMDSYFGILAGILCSLILVYRYLLHRSREIEELTEYLKRLNDNSHEYELNTYEEGELSILHSELNKITVLLKTMNRNLNANNSFLKKSLTDISHQLKTPITALLLTNDILRDESPDNDFLLQNQEQLERLESLITSLLLLVRLESNTIEMDKKRVNTDNFVRSLKLNISSKSNKLDIETRVDANTIYVDEKWFLEAIINILDNKTRYAQNSMFMTIEENVFETQIMISDDGEAIAKELRDKVFERFFKTNSVNSKSVGVGLAISKEIIEKQGGSVRIVEKNTFEIRMPTK</sequence>
<organism evidence="16 19">
    <name type="scientific">Erysipelothrix amsterdamensis</name>
    <dbReference type="NCBI Taxonomy" id="2929157"/>
    <lineage>
        <taxon>Bacteria</taxon>
        <taxon>Bacillati</taxon>
        <taxon>Bacillota</taxon>
        <taxon>Erysipelotrichia</taxon>
        <taxon>Erysipelotrichales</taxon>
        <taxon>Erysipelotrichaceae</taxon>
        <taxon>Erysipelothrix</taxon>
    </lineage>
</organism>
<dbReference type="Proteomes" id="UP001154111">
    <property type="component" value="Chromosome"/>
</dbReference>
<dbReference type="PANTHER" id="PTHR45528:SF1">
    <property type="entry name" value="SENSOR HISTIDINE KINASE CPXA"/>
    <property type="match status" value="1"/>
</dbReference>
<dbReference type="EC" id="2.7.13.3" evidence="3"/>
<feature type="transmembrane region" description="Helical" evidence="14">
    <location>
        <begin position="21"/>
        <end position="43"/>
    </location>
</feature>
<accession>A0AAU9VFZ5</accession>
<evidence type="ECO:0000313" key="16">
    <source>
        <dbReference type="EMBL" id="CAH2760437.1"/>
    </source>
</evidence>
<dbReference type="Gene3D" id="3.30.565.10">
    <property type="entry name" value="Histidine kinase-like ATPase, C-terminal domain"/>
    <property type="match status" value="1"/>
</dbReference>
<evidence type="ECO:0000256" key="5">
    <source>
        <dbReference type="ARBA" id="ARBA00022553"/>
    </source>
</evidence>
<dbReference type="EMBL" id="OW659496">
    <property type="protein sequence ID" value="CAH2763728.1"/>
    <property type="molecule type" value="Genomic_DNA"/>
</dbReference>
<dbReference type="PROSITE" id="PS50109">
    <property type="entry name" value="HIS_KIN"/>
    <property type="match status" value="1"/>
</dbReference>
<dbReference type="SUPFAM" id="SSF47384">
    <property type="entry name" value="Homodimeric domain of signal transducing histidine kinase"/>
    <property type="match status" value="1"/>
</dbReference>
<evidence type="ECO:0000256" key="12">
    <source>
        <dbReference type="ARBA" id="ARBA00023012"/>
    </source>
</evidence>
<dbReference type="Proteomes" id="UP001154095">
    <property type="component" value="Chromosome"/>
</dbReference>
<dbReference type="InterPro" id="IPR003661">
    <property type="entry name" value="HisK_dim/P_dom"/>
</dbReference>
<dbReference type="Gene3D" id="1.10.287.130">
    <property type="match status" value="1"/>
</dbReference>
<dbReference type="Pfam" id="PF00512">
    <property type="entry name" value="HisKA"/>
    <property type="match status" value="1"/>
</dbReference>
<keyword evidence="4" id="KW-1003">Cell membrane</keyword>
<dbReference type="CDD" id="cd00082">
    <property type="entry name" value="HisKA"/>
    <property type="match status" value="1"/>
</dbReference>
<keyword evidence="13 14" id="KW-0472">Membrane</keyword>
<evidence type="ECO:0000256" key="8">
    <source>
        <dbReference type="ARBA" id="ARBA00022741"/>
    </source>
</evidence>
<evidence type="ECO:0000256" key="13">
    <source>
        <dbReference type="ARBA" id="ARBA00023136"/>
    </source>
</evidence>
<protein>
    <recommendedName>
        <fullName evidence="3">histidine kinase</fullName>
        <ecNumber evidence="3">2.7.13.3</ecNumber>
    </recommendedName>
</protein>
<dbReference type="SMART" id="SM00387">
    <property type="entry name" value="HATPase_c"/>
    <property type="match status" value="1"/>
</dbReference>
<dbReference type="AlphaFoldDB" id="A0AAU9VFZ5"/>
<dbReference type="GO" id="GO:0005524">
    <property type="term" value="F:ATP binding"/>
    <property type="evidence" value="ECO:0007669"/>
    <property type="project" value="UniProtKB-KW"/>
</dbReference>
<dbReference type="GO" id="GO:0005886">
    <property type="term" value="C:plasma membrane"/>
    <property type="evidence" value="ECO:0007669"/>
    <property type="project" value="UniProtKB-SubCell"/>
</dbReference>
<comment type="catalytic activity">
    <reaction evidence="1">
        <text>ATP + protein L-histidine = ADP + protein N-phospho-L-histidine.</text>
        <dbReference type="EC" id="2.7.13.3"/>
    </reaction>
</comment>
<dbReference type="InterPro" id="IPR004358">
    <property type="entry name" value="Sig_transdc_His_kin-like_C"/>
</dbReference>
<evidence type="ECO:0000256" key="6">
    <source>
        <dbReference type="ARBA" id="ARBA00022679"/>
    </source>
</evidence>
<evidence type="ECO:0000313" key="19">
    <source>
        <dbReference type="Proteomes" id="UP001154111"/>
    </source>
</evidence>
<evidence type="ECO:0000256" key="2">
    <source>
        <dbReference type="ARBA" id="ARBA00004651"/>
    </source>
</evidence>
<dbReference type="InterPro" id="IPR003594">
    <property type="entry name" value="HATPase_dom"/>
</dbReference>
<keyword evidence="12" id="KW-0902">Two-component regulatory system</keyword>